<dbReference type="EMBL" id="BK059101">
    <property type="protein sequence ID" value="DAE30004.1"/>
    <property type="molecule type" value="Genomic_DNA"/>
</dbReference>
<accession>A0A8S5RG87</accession>
<protein>
    <submittedName>
        <fullName evidence="2">Uncharacterized protein</fullName>
    </submittedName>
</protein>
<evidence type="ECO:0000256" key="1">
    <source>
        <dbReference type="SAM" id="Coils"/>
    </source>
</evidence>
<organism evidence="2">
    <name type="scientific">virus sp. ctE0n6</name>
    <dbReference type="NCBI Taxonomy" id="2827985"/>
    <lineage>
        <taxon>Viruses</taxon>
    </lineage>
</organism>
<reference evidence="2" key="1">
    <citation type="journal article" date="2021" name="Proc. Natl. Acad. Sci. U.S.A.">
        <title>A Catalog of Tens of Thousands of Viruses from Human Metagenomes Reveals Hidden Associations with Chronic Diseases.</title>
        <authorList>
            <person name="Tisza M.J."/>
            <person name="Buck C.B."/>
        </authorList>
    </citation>
    <scope>NUCLEOTIDE SEQUENCE</scope>
    <source>
        <strain evidence="2">CtE0n6</strain>
    </source>
</reference>
<name>A0A8S5RG87_9VIRU</name>
<sequence length="414" mass="47594">MSYSKTNKFNNRMNLCKNCLNSLLVEYVTESEDIKIGIYKTCRAVGTYYTEDLFNASYGAIGYKPELGIAENGLNIWKEYIKNTNSLKQNTGKSFDDGQQLNLDSDEEEADNTVKQFDELELEKELEFKRNKDDIIKILGYYPFEGEDAQDLLCGQLITFLGDEDIKDDAIKLNAIISIIRTQRAVDVISKSLSDKTKDLTKLDDQLGSIKQMTAIQKDLSKTILDTAKDNKLTDLWSGKKTAGANTLTGTLYKLRQINLDEAQVNLYDIRTSLGMEQVAKQSARGIVENLNWGDDASMDMIKEQRLLIDKYYKLYISLKEENRKLKVICHLNNVDYTTDSYLQDVEWEEIPSVSEITREYVDKVIEENEQRISELEEIEKSIKPMTVIQYANEIIEEEKELAKQKLLEEIDKN</sequence>
<evidence type="ECO:0000313" key="2">
    <source>
        <dbReference type="EMBL" id="DAE30004.1"/>
    </source>
</evidence>
<proteinExistence type="predicted"/>
<feature type="coiled-coil region" evidence="1">
    <location>
        <begin position="362"/>
        <end position="413"/>
    </location>
</feature>
<keyword evidence="1" id="KW-0175">Coiled coil</keyword>